<keyword evidence="4 12" id="KW-0548">Nucleotidyltransferase</keyword>
<dbReference type="SUPFAM" id="SSF52540">
    <property type="entry name" value="P-loop containing nucleoside triphosphate hydrolases"/>
    <property type="match status" value="1"/>
</dbReference>
<reference evidence="12" key="4">
    <citation type="submission" date="2022-03" db="EMBL/GenBank/DDBJ databases">
        <title>Complete Genome Sequence of Staphylococcus edaphicus strain CCM 8731.</title>
        <authorList>
            <person name="Rimmer C.O."/>
            <person name="Thomas J.C."/>
        </authorList>
    </citation>
    <scope>NUCLEOTIDE SEQUENCE</scope>
    <source>
        <strain evidence="12">CCM 8731</strain>
    </source>
</reference>
<dbReference type="Proteomes" id="UP001056588">
    <property type="component" value="Chromosome"/>
</dbReference>
<dbReference type="EMBL" id="CP093217">
    <property type="protein sequence ID" value="UQW82717.1"/>
    <property type="molecule type" value="Genomic_DNA"/>
</dbReference>
<evidence type="ECO:0000259" key="10">
    <source>
        <dbReference type="Pfam" id="PF21694"/>
    </source>
</evidence>
<dbReference type="GO" id="GO:0003887">
    <property type="term" value="F:DNA-directed DNA polymerase activity"/>
    <property type="evidence" value="ECO:0007669"/>
    <property type="project" value="UniProtKB-KW"/>
</dbReference>
<comment type="catalytic activity">
    <reaction evidence="8">
        <text>DNA(n) + a 2'-deoxyribonucleoside 5'-triphosphate = DNA(n+1) + diphosphate</text>
        <dbReference type="Rhea" id="RHEA:22508"/>
        <dbReference type="Rhea" id="RHEA-COMP:17339"/>
        <dbReference type="Rhea" id="RHEA-COMP:17340"/>
        <dbReference type="ChEBI" id="CHEBI:33019"/>
        <dbReference type="ChEBI" id="CHEBI:61560"/>
        <dbReference type="ChEBI" id="CHEBI:173112"/>
        <dbReference type="EC" id="2.7.7.7"/>
    </reaction>
</comment>
<dbReference type="GO" id="GO:0003677">
    <property type="term" value="F:DNA binding"/>
    <property type="evidence" value="ECO:0007669"/>
    <property type="project" value="InterPro"/>
</dbReference>
<feature type="domain" description="DNA polymerase III delta N-terminal" evidence="9">
    <location>
        <begin position="8"/>
        <end position="131"/>
    </location>
</feature>
<dbReference type="InterPro" id="IPR048466">
    <property type="entry name" value="DNA_pol3_delta-like_C"/>
</dbReference>
<evidence type="ECO:0000313" key="14">
    <source>
        <dbReference type="Proteomes" id="UP001056588"/>
    </source>
</evidence>
<keyword evidence="5" id="KW-0235">DNA replication</keyword>
<evidence type="ECO:0000256" key="7">
    <source>
        <dbReference type="ARBA" id="ARBA00034754"/>
    </source>
</evidence>
<reference evidence="11" key="1">
    <citation type="journal article" date="2017" name="Appl. Environ. Microbiol.">
        <title>Staphylococcus edaphicus sp. nov., isolated in Antarctica, harbours mecC gene and genomic islands with suspected role in adaptation to extreme environment.</title>
        <authorList>
            <person name="Pantucek R."/>
            <person name="Sedlacek I."/>
            <person name="Indrakova A."/>
            <person name="Vrbovska V."/>
            <person name="Maslanova I."/>
            <person name="Kovarovic V."/>
            <person name="Svec P."/>
            <person name="Kralova S."/>
            <person name="Kristofova L."/>
            <person name="Keklakova J."/>
            <person name="Petras P."/>
            <person name="Doskar J."/>
        </authorList>
    </citation>
    <scope>NUCLEOTIDE SEQUENCE</scope>
    <source>
        <strain evidence="11">CCM 8730</strain>
    </source>
</reference>
<organism evidence="11 13">
    <name type="scientific">Staphylococcus edaphicus</name>
    <dbReference type="NCBI Taxonomy" id="1955013"/>
    <lineage>
        <taxon>Bacteria</taxon>
        <taxon>Bacillati</taxon>
        <taxon>Bacillota</taxon>
        <taxon>Bacilli</taxon>
        <taxon>Bacillales</taxon>
        <taxon>Staphylococcaceae</taxon>
        <taxon>Staphylococcus</taxon>
    </lineage>
</organism>
<reference evidence="11" key="3">
    <citation type="submission" date="2017-10" db="EMBL/GenBank/DDBJ databases">
        <authorList>
            <person name="Vrbovska V."/>
            <person name="Kovarovic V."/>
            <person name="Indrakova A."/>
        </authorList>
    </citation>
    <scope>NUCLEOTIDE SEQUENCE</scope>
    <source>
        <strain evidence="11">CCM 8730</strain>
    </source>
</reference>
<dbReference type="InterPro" id="IPR005790">
    <property type="entry name" value="DNA_polIII_delta"/>
</dbReference>
<dbReference type="SUPFAM" id="SSF48019">
    <property type="entry name" value="post-AAA+ oligomerization domain-like"/>
    <property type="match status" value="1"/>
</dbReference>
<keyword evidence="14" id="KW-1185">Reference proteome</keyword>
<dbReference type="OrthoDB" id="9775929at2"/>
<dbReference type="InterPro" id="IPR008921">
    <property type="entry name" value="DNA_pol3_clamp-load_cplx_C"/>
</dbReference>
<evidence type="ECO:0000256" key="8">
    <source>
        <dbReference type="ARBA" id="ARBA00049244"/>
    </source>
</evidence>
<dbReference type="Gene3D" id="1.20.272.10">
    <property type="match status" value="1"/>
</dbReference>
<reference evidence="13" key="2">
    <citation type="submission" date="2017-10" db="EMBL/GenBank/DDBJ databases">
        <title>Staphylococcus edaphicus sp. nov., isolated in Antarctica, harbouring mecC gene and genomic islands essential in adaptation to extreme environment.</title>
        <authorList>
            <person name="Pantucek R."/>
            <person name="Sedlacek I."/>
            <person name="Indrakova A."/>
            <person name="Vrbovska V."/>
            <person name="Maslanova I."/>
            <person name="Kovarovic V."/>
            <person name="Svec P."/>
            <person name="Kralova S."/>
            <person name="Kristofova L."/>
            <person name="Keklakova J."/>
            <person name="Petras P."/>
            <person name="Doskar J."/>
        </authorList>
    </citation>
    <scope>NUCLEOTIDE SEQUENCE [LARGE SCALE GENOMIC DNA]</scope>
    <source>
        <strain evidence="13">CCM 5085</strain>
    </source>
</reference>
<dbReference type="EMBL" id="MRZN01000008">
    <property type="protein sequence ID" value="PHK49720.1"/>
    <property type="molecule type" value="Genomic_DNA"/>
</dbReference>
<dbReference type="EC" id="2.7.7.7" evidence="1"/>
<comment type="similarity">
    <text evidence="7">Belongs to the DNA polymerase HolA subunit family.</text>
</comment>
<dbReference type="NCBIfam" id="TIGR01128">
    <property type="entry name" value="holA"/>
    <property type="match status" value="1"/>
</dbReference>
<evidence type="ECO:0000256" key="2">
    <source>
        <dbReference type="ARBA" id="ARBA00017703"/>
    </source>
</evidence>
<evidence type="ECO:0000259" key="9">
    <source>
        <dbReference type="Pfam" id="PF06144"/>
    </source>
</evidence>
<keyword evidence="6" id="KW-0239">DNA-directed DNA polymerase</keyword>
<feature type="domain" description="DNA polymerase III delta subunit-like C-terminal" evidence="10">
    <location>
        <begin position="204"/>
        <end position="323"/>
    </location>
</feature>
<evidence type="ECO:0000256" key="6">
    <source>
        <dbReference type="ARBA" id="ARBA00022932"/>
    </source>
</evidence>
<dbReference type="GO" id="GO:0006261">
    <property type="term" value="P:DNA-templated DNA replication"/>
    <property type="evidence" value="ECO:0007669"/>
    <property type="project" value="TreeGrafter"/>
</dbReference>
<dbReference type="Gene3D" id="3.40.50.300">
    <property type="entry name" value="P-loop containing nucleotide triphosphate hydrolases"/>
    <property type="match status" value="1"/>
</dbReference>
<dbReference type="PANTHER" id="PTHR34388:SF1">
    <property type="entry name" value="DNA POLYMERASE III SUBUNIT DELTA"/>
    <property type="match status" value="1"/>
</dbReference>
<dbReference type="Gene3D" id="1.10.8.60">
    <property type="match status" value="1"/>
</dbReference>
<dbReference type="Proteomes" id="UP000223828">
    <property type="component" value="Unassembled WGS sequence"/>
</dbReference>
<evidence type="ECO:0000313" key="12">
    <source>
        <dbReference type="EMBL" id="UQW82717.1"/>
    </source>
</evidence>
<evidence type="ECO:0000256" key="4">
    <source>
        <dbReference type="ARBA" id="ARBA00022695"/>
    </source>
</evidence>
<evidence type="ECO:0000256" key="3">
    <source>
        <dbReference type="ARBA" id="ARBA00022679"/>
    </source>
</evidence>
<keyword evidence="3 12" id="KW-0808">Transferase</keyword>
<protein>
    <recommendedName>
        <fullName evidence="2">DNA polymerase III subunit delta</fullName>
        <ecNumber evidence="1">2.7.7.7</ecNumber>
    </recommendedName>
</protein>
<gene>
    <name evidence="12" type="primary">holA</name>
    <name evidence="11" type="ORF">BTJ66_06510</name>
    <name evidence="12" type="ORF">MNY58_06615</name>
</gene>
<dbReference type="GO" id="GO:0009360">
    <property type="term" value="C:DNA polymerase III complex"/>
    <property type="evidence" value="ECO:0007669"/>
    <property type="project" value="InterPro"/>
</dbReference>
<dbReference type="PANTHER" id="PTHR34388">
    <property type="entry name" value="DNA POLYMERASE III SUBUNIT DELTA"/>
    <property type="match status" value="1"/>
</dbReference>
<name>A0A2C6WKU6_9STAP</name>
<dbReference type="AlphaFoldDB" id="A0A2C6WKU6"/>
<dbReference type="Pfam" id="PF21694">
    <property type="entry name" value="DNA_pol3_delta_C"/>
    <property type="match status" value="1"/>
</dbReference>
<sequence length="324" mass="37877">MSDNIVTIYGEVPELIEKKSAEIIDKYLKAPKDDFNFVKYNLYESDLSPIIEETLTMPFFSDKKVVLVQNAYLFTGEKAPKDLNHNIEQLIEFIEKYDGESLIIFEVYHSKLDERKKLVKILKKNAQIKKIEQMSEEDIKLWIKNTLHENFKDIKQDALELFLELTGVNFNIVKQELEKLILFLGDRPTINKHDVHQIVNRSLEQNVFLLTDFIQKNNKTKAIQLVKDLIAMKEEPIKLLALITSNYRLFYQAKILSQKGYSGQQIAKTINVHPYRVKLALNQARNYQLESLLNIIDSCAETDYKLKSSYMDKHLILELFILSL</sequence>
<dbReference type="InterPro" id="IPR010372">
    <property type="entry name" value="DNA_pol3_delta_N"/>
</dbReference>
<evidence type="ECO:0000313" key="11">
    <source>
        <dbReference type="EMBL" id="PHK49720.1"/>
    </source>
</evidence>
<proteinExistence type="inferred from homology"/>
<evidence type="ECO:0000313" key="13">
    <source>
        <dbReference type="Proteomes" id="UP000223828"/>
    </source>
</evidence>
<dbReference type="RefSeq" id="WP_099090162.1">
    <property type="nucleotide sequence ID" value="NZ_CP093217.1"/>
</dbReference>
<accession>A0A2C6WKU6</accession>
<dbReference type="Pfam" id="PF06144">
    <property type="entry name" value="DNA_pol3_delta"/>
    <property type="match status" value="1"/>
</dbReference>
<dbReference type="InterPro" id="IPR027417">
    <property type="entry name" value="P-loop_NTPase"/>
</dbReference>
<evidence type="ECO:0000256" key="1">
    <source>
        <dbReference type="ARBA" id="ARBA00012417"/>
    </source>
</evidence>
<evidence type="ECO:0000256" key="5">
    <source>
        <dbReference type="ARBA" id="ARBA00022705"/>
    </source>
</evidence>